<name>A0ABV8Z5C9_9ACTN</name>
<reference evidence="3" key="1">
    <citation type="journal article" date="2019" name="Int. J. Syst. Evol. Microbiol.">
        <title>The Global Catalogue of Microorganisms (GCM) 10K type strain sequencing project: providing services to taxonomists for standard genome sequencing and annotation.</title>
        <authorList>
            <consortium name="The Broad Institute Genomics Platform"/>
            <consortium name="The Broad Institute Genome Sequencing Center for Infectious Disease"/>
            <person name="Wu L."/>
            <person name="Ma J."/>
        </authorList>
    </citation>
    <scope>NUCLEOTIDE SEQUENCE [LARGE SCALE GENOMIC DNA]</scope>
    <source>
        <strain evidence="3">DT43</strain>
    </source>
</reference>
<feature type="non-terminal residue" evidence="2">
    <location>
        <position position="1"/>
    </location>
</feature>
<comment type="caution">
    <text evidence="2">The sequence shown here is derived from an EMBL/GenBank/DDBJ whole genome shotgun (WGS) entry which is preliminary data.</text>
</comment>
<evidence type="ECO:0000259" key="1">
    <source>
        <dbReference type="Pfam" id="PF13340"/>
    </source>
</evidence>
<dbReference type="InterPro" id="IPR025161">
    <property type="entry name" value="IS402-like_dom"/>
</dbReference>
<organism evidence="2 3">
    <name type="scientific">Streptomyces xiangluensis</name>
    <dbReference type="NCBI Taxonomy" id="2665720"/>
    <lineage>
        <taxon>Bacteria</taxon>
        <taxon>Bacillati</taxon>
        <taxon>Actinomycetota</taxon>
        <taxon>Actinomycetes</taxon>
        <taxon>Kitasatosporales</taxon>
        <taxon>Streptomycetaceae</taxon>
        <taxon>Streptomyces</taxon>
    </lineage>
</organism>
<dbReference type="Pfam" id="PF13340">
    <property type="entry name" value="DUF4096"/>
    <property type="match status" value="1"/>
</dbReference>
<keyword evidence="3" id="KW-1185">Reference proteome</keyword>
<dbReference type="RefSeq" id="WP_386354973.1">
    <property type="nucleotide sequence ID" value="NZ_JBHSFG010000104.1"/>
</dbReference>
<evidence type="ECO:0000313" key="2">
    <source>
        <dbReference type="EMBL" id="MFC4471977.1"/>
    </source>
</evidence>
<dbReference type="Proteomes" id="UP001596012">
    <property type="component" value="Unassembled WGS sequence"/>
</dbReference>
<accession>A0ABV8Z5C9</accession>
<proteinExistence type="predicted"/>
<dbReference type="PANTHER" id="PTHR30007:SF0">
    <property type="entry name" value="TRANSPOSASE"/>
    <property type="match status" value="1"/>
</dbReference>
<dbReference type="PANTHER" id="PTHR30007">
    <property type="entry name" value="PHP DOMAIN PROTEIN"/>
    <property type="match status" value="1"/>
</dbReference>
<feature type="domain" description="Insertion element IS402-like" evidence="1">
    <location>
        <begin position="3"/>
        <end position="51"/>
    </location>
</feature>
<gene>
    <name evidence="2" type="ORF">ACFPH6_47100</name>
</gene>
<evidence type="ECO:0000313" key="3">
    <source>
        <dbReference type="Proteomes" id="UP001596012"/>
    </source>
</evidence>
<dbReference type="EMBL" id="JBHSFG010000104">
    <property type="protein sequence ID" value="MFC4471977.1"/>
    <property type="molecule type" value="Genomic_DNA"/>
</dbReference>
<sequence length="113" mass="12653">GYCHRQMLDAVRYLVDNGTKWRSLPVDFPAWGRVYAFFRRWRRQGLTREFHDGLRGRVREAEGRLDEPTAGIIDSQSVRAASSVPTGPPGGRSGRVLPAGARAFVAEVTDIRV</sequence>
<protein>
    <submittedName>
        <fullName evidence="2">Transposase</fullName>
    </submittedName>
</protein>